<feature type="transmembrane region" description="Helical" evidence="2">
    <location>
        <begin position="135"/>
        <end position="155"/>
    </location>
</feature>
<evidence type="ECO:0000256" key="2">
    <source>
        <dbReference type="SAM" id="Phobius"/>
    </source>
</evidence>
<feature type="domain" description="Phosphatidic acid phosphatase type 2/haloperoxidase" evidence="3">
    <location>
        <begin position="96"/>
        <end position="209"/>
    </location>
</feature>
<evidence type="ECO:0000313" key="4">
    <source>
        <dbReference type="EMBL" id="NJQ02263.1"/>
    </source>
</evidence>
<reference evidence="4 5" key="1">
    <citation type="submission" date="2020-03" db="EMBL/GenBank/DDBJ databases">
        <title>WGS of actinomycetes isolated from Thailand.</title>
        <authorList>
            <person name="Thawai C."/>
        </authorList>
    </citation>
    <scope>NUCLEOTIDE SEQUENCE [LARGE SCALE GENOMIC DNA]</scope>
    <source>
        <strain evidence="4 5">PLAI 1-29</strain>
    </source>
</reference>
<feature type="compositionally biased region" description="Basic and acidic residues" evidence="1">
    <location>
        <begin position="217"/>
        <end position="229"/>
    </location>
</feature>
<evidence type="ECO:0000259" key="3">
    <source>
        <dbReference type="SMART" id="SM00014"/>
    </source>
</evidence>
<evidence type="ECO:0000256" key="1">
    <source>
        <dbReference type="SAM" id="MobiDB-lite"/>
    </source>
</evidence>
<dbReference type="SMART" id="SM00014">
    <property type="entry name" value="acidPPc"/>
    <property type="match status" value="1"/>
</dbReference>
<name>A0ABX1C0Z2_9ACTN</name>
<dbReference type="Gene3D" id="1.20.144.10">
    <property type="entry name" value="Phosphatidic acid phosphatase type 2/haloperoxidase"/>
    <property type="match status" value="1"/>
</dbReference>
<dbReference type="SUPFAM" id="SSF48317">
    <property type="entry name" value="Acid phosphatase/Vanadium-dependent haloperoxidase"/>
    <property type="match status" value="1"/>
</dbReference>
<dbReference type="InterPro" id="IPR036938">
    <property type="entry name" value="PAP2/HPO_sf"/>
</dbReference>
<dbReference type="Pfam" id="PF01569">
    <property type="entry name" value="PAP2"/>
    <property type="match status" value="1"/>
</dbReference>
<feature type="compositionally biased region" description="Low complexity" evidence="1">
    <location>
        <begin position="17"/>
        <end position="38"/>
    </location>
</feature>
<feature type="region of interest" description="Disordered" evidence="1">
    <location>
        <begin position="213"/>
        <end position="252"/>
    </location>
</feature>
<feature type="compositionally biased region" description="Basic and acidic residues" evidence="1">
    <location>
        <begin position="1"/>
        <end position="10"/>
    </location>
</feature>
<evidence type="ECO:0000313" key="5">
    <source>
        <dbReference type="Proteomes" id="UP000695264"/>
    </source>
</evidence>
<dbReference type="InterPro" id="IPR000326">
    <property type="entry name" value="PAP2/HPO"/>
</dbReference>
<sequence length="252" mass="26364">MRRPEGRREPAGPPEPYGRSSPSRAGGSGPCPRSRAPGSRPPRPPSQTQSPSHVPSPSPSPSPSQQGSRPQRTVPVLRKRSPRAPAGRTQPGPRWLPPLAAAAALAAVPLLVVPLKAWTERPGPDGLPLDAGGGFYPSGHTATAVVAYGAAALLLRPRLRRELLRRAVAAAVVLLNLAVGAGLVVRGYHWPLDVAGAWLLCGPLLWALSGPLGARGSPRDRGDREDHPNRRGRAGPRKPRPRAGPAPAAPGR</sequence>
<feature type="region of interest" description="Disordered" evidence="1">
    <location>
        <begin position="1"/>
        <end position="95"/>
    </location>
</feature>
<comment type="caution">
    <text evidence="4">The sequence shown here is derived from an EMBL/GenBank/DDBJ whole genome shotgun (WGS) entry which is preliminary data.</text>
</comment>
<feature type="transmembrane region" description="Helical" evidence="2">
    <location>
        <begin position="167"/>
        <end position="189"/>
    </location>
</feature>
<gene>
    <name evidence="4" type="ORF">HCK00_17365</name>
</gene>
<keyword evidence="2" id="KW-0472">Membrane</keyword>
<keyword evidence="2" id="KW-1133">Transmembrane helix</keyword>
<feature type="transmembrane region" description="Helical" evidence="2">
    <location>
        <begin position="95"/>
        <end position="115"/>
    </location>
</feature>
<protein>
    <submittedName>
        <fullName evidence="4">Phosphatase PAP2 family protein</fullName>
    </submittedName>
</protein>
<feature type="compositionally biased region" description="Basic residues" evidence="1">
    <location>
        <begin position="230"/>
        <end position="241"/>
    </location>
</feature>
<accession>A0ABX1C0Z2</accession>
<feature type="compositionally biased region" description="Pro residues" evidence="1">
    <location>
        <begin position="242"/>
        <end position="252"/>
    </location>
</feature>
<feature type="transmembrane region" description="Helical" evidence="2">
    <location>
        <begin position="195"/>
        <end position="214"/>
    </location>
</feature>
<keyword evidence="2" id="KW-0812">Transmembrane</keyword>
<organism evidence="4 5">
    <name type="scientific">Streptomyces zingiberis</name>
    <dbReference type="NCBI Taxonomy" id="2053010"/>
    <lineage>
        <taxon>Bacteria</taxon>
        <taxon>Bacillati</taxon>
        <taxon>Actinomycetota</taxon>
        <taxon>Actinomycetes</taxon>
        <taxon>Kitasatosporales</taxon>
        <taxon>Streptomycetaceae</taxon>
        <taxon>Streptomyces</taxon>
    </lineage>
</organism>
<dbReference type="Proteomes" id="UP000695264">
    <property type="component" value="Unassembled WGS sequence"/>
</dbReference>
<dbReference type="EMBL" id="JAATEN010000013">
    <property type="protein sequence ID" value="NJQ02263.1"/>
    <property type="molecule type" value="Genomic_DNA"/>
</dbReference>
<keyword evidence="5" id="KW-1185">Reference proteome</keyword>
<proteinExistence type="predicted"/>